<evidence type="ECO:0000256" key="1">
    <source>
        <dbReference type="ARBA" id="ARBA00004232"/>
    </source>
</evidence>
<feature type="compositionally biased region" description="Pro residues" evidence="11">
    <location>
        <begin position="47"/>
        <end position="58"/>
    </location>
</feature>
<feature type="region of interest" description="Disordered" evidence="11">
    <location>
        <begin position="294"/>
        <end position="365"/>
    </location>
</feature>
<evidence type="ECO:0000256" key="12">
    <source>
        <dbReference type="SAM" id="Phobius"/>
    </source>
</evidence>
<feature type="compositionally biased region" description="Low complexity" evidence="11">
    <location>
        <begin position="11"/>
        <end position="31"/>
    </location>
</feature>
<evidence type="ECO:0000256" key="10">
    <source>
        <dbReference type="ARBA" id="ARBA00030458"/>
    </source>
</evidence>
<comment type="caution">
    <text evidence="13">The sequence shown here is derived from an EMBL/GenBank/DDBJ whole genome shotgun (WGS) entry which is preliminary data.</text>
</comment>
<feature type="transmembrane region" description="Helical" evidence="12">
    <location>
        <begin position="91"/>
        <end position="109"/>
    </location>
</feature>
<keyword evidence="14" id="KW-1185">Reference proteome</keyword>
<reference evidence="13 14" key="1">
    <citation type="submission" date="2023-08" db="EMBL/GenBank/DDBJ databases">
        <title>Annotated Genome Sequence of Vanrija albida AlHP1.</title>
        <authorList>
            <person name="Herzog R."/>
        </authorList>
    </citation>
    <scope>NUCLEOTIDE SEQUENCE [LARGE SCALE GENOMIC DNA]</scope>
    <source>
        <strain evidence="13 14">AlHP1</strain>
    </source>
</reference>
<keyword evidence="9" id="KW-0539">Nucleus</keyword>
<evidence type="ECO:0000256" key="7">
    <source>
        <dbReference type="ARBA" id="ARBA00023098"/>
    </source>
</evidence>
<evidence type="ECO:0000256" key="8">
    <source>
        <dbReference type="ARBA" id="ARBA00023136"/>
    </source>
</evidence>
<dbReference type="PANTHER" id="PTHR20996">
    <property type="entry name" value="NUCLEAR ENVELOPE PHOSPHATASE-REGULATORY SUBUNIT 1"/>
    <property type="match status" value="1"/>
</dbReference>
<comment type="similarity">
    <text evidence="3">Belongs to the CNEP1R1 family.</text>
</comment>
<evidence type="ECO:0000256" key="5">
    <source>
        <dbReference type="ARBA" id="ARBA00022692"/>
    </source>
</evidence>
<organism evidence="13 14">
    <name type="scientific">Vanrija albida</name>
    <dbReference type="NCBI Taxonomy" id="181172"/>
    <lineage>
        <taxon>Eukaryota</taxon>
        <taxon>Fungi</taxon>
        <taxon>Dikarya</taxon>
        <taxon>Basidiomycota</taxon>
        <taxon>Agaricomycotina</taxon>
        <taxon>Tremellomycetes</taxon>
        <taxon>Trichosporonales</taxon>
        <taxon>Trichosporonaceae</taxon>
        <taxon>Vanrija</taxon>
    </lineage>
</organism>
<keyword evidence="8 12" id="KW-0472">Membrane</keyword>
<evidence type="ECO:0000256" key="11">
    <source>
        <dbReference type="SAM" id="MobiDB-lite"/>
    </source>
</evidence>
<evidence type="ECO:0000256" key="3">
    <source>
        <dbReference type="ARBA" id="ARBA00010998"/>
    </source>
</evidence>
<dbReference type="RefSeq" id="XP_069209060.1">
    <property type="nucleotide sequence ID" value="XM_069354418.1"/>
</dbReference>
<gene>
    <name evidence="13" type="ORF">Q8F55_005943</name>
</gene>
<feature type="region of interest" description="Disordered" evidence="11">
    <location>
        <begin position="1"/>
        <end position="60"/>
    </location>
</feature>
<dbReference type="Proteomes" id="UP001565368">
    <property type="component" value="Unassembled WGS sequence"/>
</dbReference>
<evidence type="ECO:0000313" key="13">
    <source>
        <dbReference type="EMBL" id="KAL1409116.1"/>
    </source>
</evidence>
<dbReference type="InterPro" id="IPR019168">
    <property type="entry name" value="NEP1-R1"/>
</dbReference>
<evidence type="ECO:0000256" key="9">
    <source>
        <dbReference type="ARBA" id="ARBA00023242"/>
    </source>
</evidence>
<feature type="compositionally biased region" description="Polar residues" evidence="11">
    <location>
        <begin position="32"/>
        <end position="46"/>
    </location>
</feature>
<dbReference type="EMBL" id="JBBXJM010000004">
    <property type="protein sequence ID" value="KAL1409116.1"/>
    <property type="molecule type" value="Genomic_DNA"/>
</dbReference>
<feature type="region of interest" description="Disordered" evidence="11">
    <location>
        <begin position="190"/>
        <end position="218"/>
    </location>
</feature>
<dbReference type="Pfam" id="PF03907">
    <property type="entry name" value="Spo7"/>
    <property type="match status" value="1"/>
</dbReference>
<name>A0ABR3Q390_9TREE</name>
<dbReference type="PANTHER" id="PTHR20996:SF1">
    <property type="entry name" value="NUCLEAR ENVELOPE PHOSPHATASE-REGULATORY SUBUNIT 1"/>
    <property type="match status" value="1"/>
</dbReference>
<dbReference type="GeneID" id="95986986"/>
<feature type="transmembrane region" description="Helical" evidence="12">
    <location>
        <begin position="121"/>
        <end position="141"/>
    </location>
</feature>
<dbReference type="InterPro" id="IPR005605">
    <property type="entry name" value="Spo7"/>
</dbReference>
<proteinExistence type="inferred from homology"/>
<comment type="subcellular location">
    <subcellularLocation>
        <location evidence="2">Cytoplasm</location>
    </subcellularLocation>
    <subcellularLocation>
        <location evidence="1">Nucleus membrane</location>
        <topology evidence="1">Multi-pass membrane protein</topology>
    </subcellularLocation>
</comment>
<evidence type="ECO:0000313" key="14">
    <source>
        <dbReference type="Proteomes" id="UP001565368"/>
    </source>
</evidence>
<keyword evidence="5 12" id="KW-0812">Transmembrane</keyword>
<evidence type="ECO:0000256" key="6">
    <source>
        <dbReference type="ARBA" id="ARBA00022989"/>
    </source>
</evidence>
<evidence type="ECO:0000256" key="4">
    <source>
        <dbReference type="ARBA" id="ARBA00022490"/>
    </source>
</evidence>
<sequence length="380" mass="41438">MSTNANAAAGPSHPSPVHNVHSVSPVHNVNSAPSGAPTNEGRTTPQPKRPSPTAPFHPPADTSTYRDLLLFEERLKLNAEMLRRRKRRYSVFLYSFMAGLAGMGYHLVVMPPDNIVLLRGLQAAVAVVFITLALFFASGMYDEKIRYSHSYINHSNRALRPLNMYLNVRRAPASFLSFLPLPAALRPSPGPLKAQPVARRPSQGNLGLGPSPAGSAPLARRVSHSQSLVMAQIPPSQNPRGELIFSSRVDHHFEEGYKRYRAAFERRREERSREEARAQGKWWHPSYWQRLPPVVSKGIPGQGGTTPPQSLRGTPPPGLGKTSPPASPRRRVRSESPRAAEKEAAAAADAAAAGRERAESYSFVFAPPLSEAVGAKAARG</sequence>
<keyword evidence="6 12" id="KW-1133">Transmembrane helix</keyword>
<accession>A0ABR3Q390</accession>
<feature type="compositionally biased region" description="Basic and acidic residues" evidence="11">
    <location>
        <begin position="333"/>
        <end position="344"/>
    </location>
</feature>
<protein>
    <recommendedName>
        <fullName evidence="10">Transmembrane protein 188</fullName>
    </recommendedName>
</protein>
<keyword evidence="4" id="KW-0963">Cytoplasm</keyword>
<evidence type="ECO:0000256" key="2">
    <source>
        <dbReference type="ARBA" id="ARBA00004496"/>
    </source>
</evidence>
<keyword evidence="7" id="KW-0443">Lipid metabolism</keyword>